<dbReference type="STRING" id="1545044.SAMN05444276_102548"/>
<evidence type="ECO:0000313" key="4">
    <source>
        <dbReference type="Proteomes" id="UP000182944"/>
    </source>
</evidence>
<keyword evidence="4" id="KW-1185">Reference proteome</keyword>
<dbReference type="AlphaFoldDB" id="A0A1H2XMA3"/>
<dbReference type="Proteomes" id="UP000182944">
    <property type="component" value="Unassembled WGS sequence"/>
</dbReference>
<sequence length="230" mass="25653">MREYAGRRAYLYPPLPSRATRTPFPRSKASSRGHIPAHTPADPRRRIRHFESKLEQKVLYLLLARSDIADIWDQPPPINYVDEDGRRHPHTFDYLATLTDGRRIAIAVKPSAVAERQGFRNTLKHVRASTPLAYAHEVVLVTERSYTPAAARNAEKLHAFRRTADPEADRAIAGLVSTLNSPMTVAELVSRSGLSGRGFRAVFRAIFAGVLRVVDAGDILPSTIITREAL</sequence>
<dbReference type="EMBL" id="FNNA01000002">
    <property type="protein sequence ID" value="SDW93419.1"/>
    <property type="molecule type" value="Genomic_DNA"/>
</dbReference>
<evidence type="ECO:0000313" key="3">
    <source>
        <dbReference type="EMBL" id="SDW93419.1"/>
    </source>
</evidence>
<accession>A0A1H2XMA3</accession>
<keyword evidence="3" id="KW-0255">Endonuclease</keyword>
<reference evidence="4" key="1">
    <citation type="submission" date="2016-10" db="EMBL/GenBank/DDBJ databases">
        <authorList>
            <person name="Varghese N."/>
            <person name="Submissions S."/>
        </authorList>
    </citation>
    <scope>NUCLEOTIDE SEQUENCE [LARGE SCALE GENOMIC DNA]</scope>
    <source>
        <strain evidence="4">DSM 29303</strain>
    </source>
</reference>
<dbReference type="InterPro" id="IPR014833">
    <property type="entry name" value="TnsA_N"/>
</dbReference>
<dbReference type="Pfam" id="PF08722">
    <property type="entry name" value="Tn7_TnsA-like_N"/>
    <property type="match status" value="1"/>
</dbReference>
<dbReference type="InterPro" id="IPR011856">
    <property type="entry name" value="tRNA_endonuc-like_dom_sf"/>
</dbReference>
<feature type="region of interest" description="Disordered" evidence="1">
    <location>
        <begin position="14"/>
        <end position="47"/>
    </location>
</feature>
<protein>
    <submittedName>
        <fullName evidence="3">TnsA endonuclease N terminal</fullName>
    </submittedName>
</protein>
<name>A0A1H2XMA3_9RHOB</name>
<dbReference type="OrthoDB" id="7982727at2"/>
<evidence type="ECO:0000256" key="1">
    <source>
        <dbReference type="SAM" id="MobiDB-lite"/>
    </source>
</evidence>
<keyword evidence="3" id="KW-0378">Hydrolase</keyword>
<proteinExistence type="predicted"/>
<dbReference type="Gene3D" id="3.40.1350.10">
    <property type="match status" value="1"/>
</dbReference>
<gene>
    <name evidence="3" type="ORF">SAMN05444276_102548</name>
</gene>
<dbReference type="GO" id="GO:0003676">
    <property type="term" value="F:nucleic acid binding"/>
    <property type="evidence" value="ECO:0007669"/>
    <property type="project" value="InterPro"/>
</dbReference>
<keyword evidence="3" id="KW-0540">Nuclease</keyword>
<evidence type="ECO:0000259" key="2">
    <source>
        <dbReference type="Pfam" id="PF08722"/>
    </source>
</evidence>
<organism evidence="3 4">
    <name type="scientific">Paracoccus sanguinis</name>
    <dbReference type="NCBI Taxonomy" id="1545044"/>
    <lineage>
        <taxon>Bacteria</taxon>
        <taxon>Pseudomonadati</taxon>
        <taxon>Pseudomonadota</taxon>
        <taxon>Alphaproteobacteria</taxon>
        <taxon>Rhodobacterales</taxon>
        <taxon>Paracoccaceae</taxon>
        <taxon>Paracoccus</taxon>
    </lineage>
</organism>
<feature type="domain" description="TnsA endonuclease N-terminal" evidence="2">
    <location>
        <begin position="66"/>
        <end position="162"/>
    </location>
</feature>
<dbReference type="GO" id="GO:0004519">
    <property type="term" value="F:endonuclease activity"/>
    <property type="evidence" value="ECO:0007669"/>
    <property type="project" value="UniProtKB-KW"/>
</dbReference>